<organism evidence="3 4">
    <name type="scientific">Streptomyces phaeoluteigriseus</name>
    <dbReference type="NCBI Taxonomy" id="114686"/>
    <lineage>
        <taxon>Bacteria</taxon>
        <taxon>Bacillati</taxon>
        <taxon>Actinomycetota</taxon>
        <taxon>Actinomycetes</taxon>
        <taxon>Kitasatosporales</taxon>
        <taxon>Streptomycetaceae</taxon>
        <taxon>Streptomyces</taxon>
        <taxon>Streptomyces aurantiacus group</taxon>
    </lineage>
</organism>
<proteinExistence type="predicted"/>
<evidence type="ECO:0000256" key="1">
    <source>
        <dbReference type="SAM" id="MobiDB-lite"/>
    </source>
</evidence>
<evidence type="ECO:0000313" key="4">
    <source>
        <dbReference type="Proteomes" id="UP000184286"/>
    </source>
</evidence>
<sequence>MLVSGCAWRALPPCLGASKSTVYRRFAIWSRADVMGAAASEDAPAPGRAGLGRPVSCGPRFRPREGEIGGELAGPSPRGLG</sequence>
<dbReference type="EMBL" id="MPOH02000001">
    <property type="protein sequence ID" value="OQD57857.1"/>
    <property type="molecule type" value="Genomic_DNA"/>
</dbReference>
<protein>
    <recommendedName>
        <fullName evidence="2">Insertion element IS402-like domain-containing protein</fullName>
    </recommendedName>
</protein>
<name>A0A1V6MZS1_9ACTN</name>
<comment type="caution">
    <text evidence="3">The sequence shown here is derived from an EMBL/GenBank/DDBJ whole genome shotgun (WGS) entry which is preliminary data.</text>
</comment>
<dbReference type="AlphaFoldDB" id="A0A1V6MZS1"/>
<reference evidence="4" key="1">
    <citation type="submission" date="2016-11" db="EMBL/GenBank/DDBJ databases">
        <authorList>
            <person name="Schniete J.K."/>
            <person name="Salih T."/>
            <person name="Algora Gallardo L."/>
            <person name="Martinez Fernandez S."/>
            <person name="Herron P.R."/>
        </authorList>
    </citation>
    <scope>NUCLEOTIDE SEQUENCE [LARGE SCALE GENOMIC DNA]</scope>
    <source>
        <strain evidence="4">DSM 41896</strain>
    </source>
</reference>
<feature type="region of interest" description="Disordered" evidence="1">
    <location>
        <begin position="40"/>
        <end position="81"/>
    </location>
</feature>
<gene>
    <name evidence="3" type="ORF">BM536_000100</name>
</gene>
<evidence type="ECO:0000313" key="3">
    <source>
        <dbReference type="EMBL" id="OQD57857.1"/>
    </source>
</evidence>
<reference evidence="3 4" key="2">
    <citation type="submission" date="2017-02" db="EMBL/GenBank/DDBJ databases">
        <title>Draft genome sequence of Streptomyces phaeoluteigriseus type strain DSM41896.</title>
        <authorList>
            <person name="Salih T.S."/>
            <person name="Algora Gallardo L."/>
            <person name="Melo Santos T."/>
            <person name="Filgueira Martinez S."/>
            <person name="Herron P.R."/>
        </authorList>
    </citation>
    <scope>NUCLEOTIDE SEQUENCE [LARGE SCALE GENOMIC DNA]</scope>
    <source>
        <strain evidence="3 4">DSM 41896</strain>
    </source>
</reference>
<feature type="domain" description="Insertion element IS402-like" evidence="2">
    <location>
        <begin position="2"/>
        <end position="35"/>
    </location>
</feature>
<dbReference type="Pfam" id="PF13340">
    <property type="entry name" value="DUF4096"/>
    <property type="match status" value="1"/>
</dbReference>
<accession>A0A1V6MZS1</accession>
<evidence type="ECO:0000259" key="2">
    <source>
        <dbReference type="Pfam" id="PF13340"/>
    </source>
</evidence>
<dbReference type="OrthoDB" id="4338165at2"/>
<dbReference type="Proteomes" id="UP000184286">
    <property type="component" value="Unassembled WGS sequence"/>
</dbReference>
<dbReference type="InterPro" id="IPR025161">
    <property type="entry name" value="IS402-like_dom"/>
</dbReference>